<keyword evidence="2" id="KW-1185">Reference proteome</keyword>
<organism evidence="1 2">
    <name type="scientific">Imbroritus primus</name>
    <dbReference type="NCBI Taxonomy" id="3058603"/>
    <lineage>
        <taxon>Bacteria</taxon>
        <taxon>Pseudomonadati</taxon>
        <taxon>Pseudomonadota</taxon>
        <taxon>Betaproteobacteria</taxon>
        <taxon>Burkholderiales</taxon>
        <taxon>Burkholderiaceae</taxon>
        <taxon>Imbroritus</taxon>
    </lineage>
</organism>
<dbReference type="EMBL" id="AKCV02000006">
    <property type="protein sequence ID" value="TMS59642.1"/>
    <property type="molecule type" value="Genomic_DNA"/>
</dbReference>
<evidence type="ECO:0000313" key="1">
    <source>
        <dbReference type="EMBL" id="TMS59642.1"/>
    </source>
</evidence>
<comment type="caution">
    <text evidence="1">The sequence shown here is derived from an EMBL/GenBank/DDBJ whole genome shotgun (WGS) entry which is preliminary data.</text>
</comment>
<accession>A0ACD3SUA7</accession>
<protein>
    <submittedName>
        <fullName evidence="1">Uncharacterized protein</fullName>
    </submittedName>
</protein>
<dbReference type="Proteomes" id="UP000004277">
    <property type="component" value="Unassembled WGS sequence"/>
</dbReference>
<evidence type="ECO:0000313" key="2">
    <source>
        <dbReference type="Proteomes" id="UP000004277"/>
    </source>
</evidence>
<name>A0ACD3SUA7_9BURK</name>
<gene>
    <name evidence="1" type="ORF">MW7_001930</name>
</gene>
<proteinExistence type="predicted"/>
<reference evidence="1" key="1">
    <citation type="submission" date="2019-05" db="EMBL/GenBank/DDBJ databases">
        <title>Revised genome assembly of Burkholderiaceae (previously Ralstonia) sp. PBA.</title>
        <authorList>
            <person name="Gan H.M."/>
        </authorList>
    </citation>
    <scope>NUCLEOTIDE SEQUENCE</scope>
    <source>
        <strain evidence="1">PBA</strain>
    </source>
</reference>
<sequence>MTSLLLVTPAQANPFDAIPWTVTRTRHNQQDQDRVREQIERMEARARADERLSGARRGGFDDRRDDRREERRGNDVGNNFRNDSGDPRGYDQPRGRGRDR</sequence>